<proteinExistence type="predicted"/>
<evidence type="ECO:0000313" key="2">
    <source>
        <dbReference type="EMBL" id="OJT06230.1"/>
    </source>
</evidence>
<dbReference type="OrthoDB" id="2746132at2759"/>
<name>A0A1M2VF74_TRAPU</name>
<comment type="caution">
    <text evidence="2">The sequence shown here is derived from an EMBL/GenBank/DDBJ whole genome shotgun (WGS) entry which is preliminary data.</text>
</comment>
<feature type="compositionally biased region" description="Low complexity" evidence="1">
    <location>
        <begin position="71"/>
        <end position="82"/>
    </location>
</feature>
<organism evidence="2 3">
    <name type="scientific">Trametes pubescens</name>
    <name type="common">White-rot fungus</name>
    <dbReference type="NCBI Taxonomy" id="154538"/>
    <lineage>
        <taxon>Eukaryota</taxon>
        <taxon>Fungi</taxon>
        <taxon>Dikarya</taxon>
        <taxon>Basidiomycota</taxon>
        <taxon>Agaricomycotina</taxon>
        <taxon>Agaricomycetes</taxon>
        <taxon>Polyporales</taxon>
        <taxon>Polyporaceae</taxon>
        <taxon>Trametes</taxon>
    </lineage>
</organism>
<accession>A0A1M2VF74</accession>
<reference evidence="2 3" key="1">
    <citation type="submission" date="2016-10" db="EMBL/GenBank/DDBJ databases">
        <title>Genome sequence of the basidiomycete white-rot fungus Trametes pubescens.</title>
        <authorList>
            <person name="Makela M.R."/>
            <person name="Granchi Z."/>
            <person name="Peng M."/>
            <person name="De Vries R.P."/>
            <person name="Grigoriev I."/>
            <person name="Riley R."/>
            <person name="Hilden K."/>
        </authorList>
    </citation>
    <scope>NUCLEOTIDE SEQUENCE [LARGE SCALE GENOMIC DNA]</scope>
    <source>
        <strain evidence="2 3">FBCC735</strain>
    </source>
</reference>
<dbReference type="EMBL" id="MNAD01001337">
    <property type="protein sequence ID" value="OJT06230.1"/>
    <property type="molecule type" value="Genomic_DNA"/>
</dbReference>
<dbReference type="OMA" id="CQWPGYD"/>
<gene>
    <name evidence="2" type="ORF">TRAPUB_2911</name>
</gene>
<sequence>MHALFKHYSPNLLACSGSGQRPLFSGISHIIQSEAVYSQTSHAVVPSSTLHQRRVAALHTKPTSTRPFAVSPSSFSGSMASSNDHEVDSGYSSSTSSEEAHSRIPLPSPFPEDCAANVLEFRSQGARGVSLADWIRLSEKRKTHACLDDPDESLDELIDDWKVLYQCQWPGYDAHTCYVAVPEEVAAGTASLRKVDLLDMVCQTLADWVLSVTRRRHTECSAPAWAIGLHEITFKHIYVVSVIEVEGYVRKWVPVLEIDAEALRC</sequence>
<protein>
    <submittedName>
        <fullName evidence="2">Uncharacterized protein</fullName>
    </submittedName>
</protein>
<feature type="region of interest" description="Disordered" evidence="1">
    <location>
        <begin position="58"/>
        <end position="106"/>
    </location>
</feature>
<evidence type="ECO:0000256" key="1">
    <source>
        <dbReference type="SAM" id="MobiDB-lite"/>
    </source>
</evidence>
<dbReference type="Proteomes" id="UP000184267">
    <property type="component" value="Unassembled WGS sequence"/>
</dbReference>
<keyword evidence="3" id="KW-1185">Reference proteome</keyword>
<evidence type="ECO:0000313" key="3">
    <source>
        <dbReference type="Proteomes" id="UP000184267"/>
    </source>
</evidence>
<dbReference type="AlphaFoldDB" id="A0A1M2VF74"/>